<feature type="compositionally biased region" description="Polar residues" evidence="1">
    <location>
        <begin position="630"/>
        <end position="646"/>
    </location>
</feature>
<dbReference type="AlphaFoldDB" id="A0A316UTQ8"/>
<feature type="compositionally biased region" description="Polar residues" evidence="1">
    <location>
        <begin position="673"/>
        <end position="683"/>
    </location>
</feature>
<feature type="compositionally biased region" description="Acidic residues" evidence="1">
    <location>
        <begin position="505"/>
        <end position="516"/>
    </location>
</feature>
<dbReference type="InterPro" id="IPR053055">
    <property type="entry name" value="VPS17"/>
</dbReference>
<dbReference type="EMBL" id="KZ819671">
    <property type="protein sequence ID" value="PWN26475.1"/>
    <property type="molecule type" value="Genomic_DNA"/>
</dbReference>
<name>A0A316UTQ8_9BASI</name>
<dbReference type="GO" id="GO:0006886">
    <property type="term" value="P:intracellular protein transport"/>
    <property type="evidence" value="ECO:0007669"/>
    <property type="project" value="TreeGrafter"/>
</dbReference>
<feature type="compositionally biased region" description="Low complexity" evidence="1">
    <location>
        <begin position="724"/>
        <end position="738"/>
    </location>
</feature>
<dbReference type="Proteomes" id="UP000245884">
    <property type="component" value="Unassembled WGS sequence"/>
</dbReference>
<dbReference type="GeneID" id="37028338"/>
<proteinExistence type="predicted"/>
<dbReference type="GO" id="GO:0032266">
    <property type="term" value="F:phosphatidylinositol-3-phosphate binding"/>
    <property type="evidence" value="ECO:0007669"/>
    <property type="project" value="TreeGrafter"/>
</dbReference>
<protein>
    <recommendedName>
        <fullName evidence="4">Sorting nexin/Vps5-like C-terminal domain-containing protein</fullName>
    </recommendedName>
</protein>
<gene>
    <name evidence="2" type="ORF">BDZ90DRAFT_233111</name>
</gene>
<evidence type="ECO:0000256" key="1">
    <source>
        <dbReference type="SAM" id="MobiDB-lite"/>
    </source>
</evidence>
<sequence>MERGPSSSSTPAPPQPPRPPPHLRIRVLSLQKRSRDLCVQLEASTNLPAYRRSHYPPFTRTLRELALFALSLSVHVPTHILAALPLPTPGLLATIGNDASVHPTSLPEGRLLCFHLSRWLQRLVAEPAHRDHAETRNFVEADYSYHPLEPMEDGGAMPLVAKRWHALMAQQAHDRAAAAGGGMTIDVGVGLGLPSGVVGTTVGGGGTTSNGSSSSGGSSFFGISLGGGKSSSSSTGTGGKGLSLSRNVHDDDEDLVSARMEVTRLELQFSTAAQKGQNCVAARTSRLSTSTAALCNSLHTWAGVEATRPLCAGAGLPSHLETLAKALAGPLDAVTRSSCQTEGLTLLYQLAYQGKNARAAKEALLARNALVEEHYEASKRALVKKRDVESLKIKMGSQAAHHGSGSSNSHLITRDRIEVAIDDFADSARYAAHLRQLLGDLSGQMHESLRAHSRSAHADVKQSLQEHARGMVRSLRREMDVLRRVRGELRGEKVEKAGKGGVLPGDEEGEGEEADEALVGHPSSSVAGSSPPPSSTPAPATVSSNRDFSRGAPAPQSEEQHAQQESFADTPAPRRSTESPYTSPRHSIEQQRPPTSFAAGQPRPLSPSPPSPATQQRPTSPPAPTATQSMFLPQPSSQDEQPSGFSAHQGGQGGLNTSRFSGGRPNPFLNSGAGMSNSVSALPQSERRADADSTPPPISTFGTTPRSGPPGRGGGAAGRGGRGRISASEAARSLGGRF</sequence>
<keyword evidence="3" id="KW-1185">Reference proteome</keyword>
<feature type="region of interest" description="Disordered" evidence="1">
    <location>
        <begin position="1"/>
        <end position="21"/>
    </location>
</feature>
<dbReference type="GO" id="GO:0005829">
    <property type="term" value="C:cytosol"/>
    <property type="evidence" value="ECO:0007669"/>
    <property type="project" value="GOC"/>
</dbReference>
<feature type="region of interest" description="Disordered" evidence="1">
    <location>
        <begin position="496"/>
        <end position="738"/>
    </location>
</feature>
<reference evidence="2 3" key="1">
    <citation type="journal article" date="2018" name="Mol. Biol. Evol.">
        <title>Broad Genomic Sampling Reveals a Smut Pathogenic Ancestry of the Fungal Clade Ustilaginomycotina.</title>
        <authorList>
            <person name="Kijpornyongpan T."/>
            <person name="Mondo S.J."/>
            <person name="Barry K."/>
            <person name="Sandor L."/>
            <person name="Lee J."/>
            <person name="Lipzen A."/>
            <person name="Pangilinan J."/>
            <person name="LaButti K."/>
            <person name="Hainaut M."/>
            <person name="Henrissat B."/>
            <person name="Grigoriev I.V."/>
            <person name="Spatafora J.W."/>
            <person name="Aime M.C."/>
        </authorList>
    </citation>
    <scope>NUCLEOTIDE SEQUENCE [LARGE SCALE GENOMIC DNA]</scope>
    <source>
        <strain evidence="2 3">MCA 5214</strain>
    </source>
</reference>
<dbReference type="RefSeq" id="XP_025361087.1">
    <property type="nucleotide sequence ID" value="XM_025506515.1"/>
</dbReference>
<dbReference type="PANTHER" id="PTHR47433">
    <property type="entry name" value="VACUOLAR PROTEIN SORTING-ASSOCIATED PROTEIN 17"/>
    <property type="match status" value="1"/>
</dbReference>
<feature type="compositionally biased region" description="Pro residues" evidence="1">
    <location>
        <begin position="11"/>
        <end position="21"/>
    </location>
</feature>
<feature type="compositionally biased region" description="Polar residues" evidence="1">
    <location>
        <begin position="578"/>
        <end position="594"/>
    </location>
</feature>
<dbReference type="STRING" id="1569628.A0A316UTQ8"/>
<evidence type="ECO:0008006" key="4">
    <source>
        <dbReference type="Google" id="ProtNLM"/>
    </source>
</evidence>
<feature type="compositionally biased region" description="Low complexity" evidence="1">
    <location>
        <begin position="1"/>
        <end position="10"/>
    </location>
</feature>
<accession>A0A316UTQ8</accession>
<dbReference type="GO" id="GO:0042147">
    <property type="term" value="P:retrograde transport, endosome to Golgi"/>
    <property type="evidence" value="ECO:0007669"/>
    <property type="project" value="TreeGrafter"/>
</dbReference>
<dbReference type="GO" id="GO:0005768">
    <property type="term" value="C:endosome"/>
    <property type="evidence" value="ECO:0007669"/>
    <property type="project" value="TreeGrafter"/>
</dbReference>
<evidence type="ECO:0000313" key="2">
    <source>
        <dbReference type="EMBL" id="PWN26475.1"/>
    </source>
</evidence>
<dbReference type="InterPro" id="IPR027267">
    <property type="entry name" value="AH/BAR_dom_sf"/>
</dbReference>
<evidence type="ECO:0000313" key="3">
    <source>
        <dbReference type="Proteomes" id="UP000245884"/>
    </source>
</evidence>
<dbReference type="PANTHER" id="PTHR47433:SF1">
    <property type="entry name" value="VACUOLAR PROTEIN SORTING-ASSOCIATED PROTEIN 17"/>
    <property type="match status" value="1"/>
</dbReference>
<organism evidence="2 3">
    <name type="scientific">Jaminaea rosea</name>
    <dbReference type="NCBI Taxonomy" id="1569628"/>
    <lineage>
        <taxon>Eukaryota</taxon>
        <taxon>Fungi</taxon>
        <taxon>Dikarya</taxon>
        <taxon>Basidiomycota</taxon>
        <taxon>Ustilaginomycotina</taxon>
        <taxon>Exobasidiomycetes</taxon>
        <taxon>Microstromatales</taxon>
        <taxon>Microstromatales incertae sedis</taxon>
        <taxon>Jaminaea</taxon>
    </lineage>
</organism>
<dbReference type="GO" id="GO:0030905">
    <property type="term" value="C:retromer, tubulation complex"/>
    <property type="evidence" value="ECO:0007669"/>
    <property type="project" value="TreeGrafter"/>
</dbReference>
<dbReference type="OrthoDB" id="9976382at2759"/>
<feature type="compositionally biased region" description="Low complexity" evidence="1">
    <location>
        <begin position="517"/>
        <end position="529"/>
    </location>
</feature>
<feature type="compositionally biased region" description="Gly residues" evidence="1">
    <location>
        <begin position="710"/>
        <end position="720"/>
    </location>
</feature>
<dbReference type="Gene3D" id="1.20.1270.60">
    <property type="entry name" value="Arfaptin homology (AH) domain/BAR domain"/>
    <property type="match status" value="1"/>
</dbReference>